<evidence type="ECO:0000313" key="2">
    <source>
        <dbReference type="EMBL" id="CAF1500795.1"/>
    </source>
</evidence>
<dbReference type="Proteomes" id="UP000663870">
    <property type="component" value="Unassembled WGS sequence"/>
</dbReference>
<gene>
    <name evidence="2" type="ORF">JXQ802_LOCUS40415</name>
    <name evidence="1" type="ORF">PYM288_LOCUS25875</name>
</gene>
<reference evidence="2" key="1">
    <citation type="submission" date="2021-02" db="EMBL/GenBank/DDBJ databases">
        <authorList>
            <person name="Nowell W R."/>
        </authorList>
    </citation>
    <scope>NUCLEOTIDE SEQUENCE</scope>
</reference>
<proteinExistence type="predicted"/>
<sequence>ITQYHPTATTQSCDEQFYLTFA</sequence>
<name>A0A815TGT4_9BILA</name>
<protein>
    <submittedName>
        <fullName evidence="2">Uncharacterized protein</fullName>
    </submittedName>
</protein>
<comment type="caution">
    <text evidence="2">The sequence shown here is derived from an EMBL/GenBank/DDBJ whole genome shotgun (WGS) entry which is preliminary data.</text>
</comment>
<dbReference type="AlphaFoldDB" id="A0A815TGT4"/>
<evidence type="ECO:0000313" key="3">
    <source>
        <dbReference type="Proteomes" id="UP000663870"/>
    </source>
</evidence>
<organism evidence="2 3">
    <name type="scientific">Rotaria sordida</name>
    <dbReference type="NCBI Taxonomy" id="392033"/>
    <lineage>
        <taxon>Eukaryota</taxon>
        <taxon>Metazoa</taxon>
        <taxon>Spiralia</taxon>
        <taxon>Gnathifera</taxon>
        <taxon>Rotifera</taxon>
        <taxon>Eurotatoria</taxon>
        <taxon>Bdelloidea</taxon>
        <taxon>Philodinida</taxon>
        <taxon>Philodinidae</taxon>
        <taxon>Rotaria</taxon>
    </lineage>
</organism>
<feature type="non-terminal residue" evidence="2">
    <location>
        <position position="1"/>
    </location>
</feature>
<keyword evidence="3" id="KW-1185">Reference proteome</keyword>
<evidence type="ECO:0000313" key="1">
    <source>
        <dbReference type="EMBL" id="CAF1220986.1"/>
    </source>
</evidence>
<dbReference type="EMBL" id="CAJNOH010001469">
    <property type="protein sequence ID" value="CAF1220986.1"/>
    <property type="molecule type" value="Genomic_DNA"/>
</dbReference>
<accession>A0A815TGT4</accession>
<dbReference type="EMBL" id="CAJNOL010002441">
    <property type="protein sequence ID" value="CAF1500795.1"/>
    <property type="molecule type" value="Genomic_DNA"/>
</dbReference>
<dbReference type="Proteomes" id="UP000663854">
    <property type="component" value="Unassembled WGS sequence"/>
</dbReference>